<keyword evidence="1" id="KW-0812">Transmembrane</keyword>
<feature type="transmembrane region" description="Helical" evidence="1">
    <location>
        <begin position="137"/>
        <end position="156"/>
    </location>
</feature>
<feature type="transmembrane region" description="Helical" evidence="1">
    <location>
        <begin position="64"/>
        <end position="86"/>
    </location>
</feature>
<gene>
    <name evidence="2" type="ORF">NOCA1130104</name>
</gene>
<keyword evidence="1" id="KW-0472">Membrane</keyword>
<sequence length="192" mass="20275">MLGALSMPPTTEVGQVIGVVTHQDAAWLMATASFFLASVGLTMGLPSVLWLFPRRHQPVGLVGLWVWAVGTIGTAGIAALLVMFRAVVHTVDLTPEEVEALSRDPLLRLGLGAVAGTFYLGELIVALVLLRGRVAPSWVPVALLLHVATAPFDHLLPPDLQGLQTIVLGVGLMGLAVRATETWAGSRPLARL</sequence>
<name>A0A2P2C6G1_9ZZZZ</name>
<dbReference type="EMBL" id="CZKB01000005">
    <property type="protein sequence ID" value="CUR57583.1"/>
    <property type="molecule type" value="Genomic_DNA"/>
</dbReference>
<proteinExistence type="predicted"/>
<evidence type="ECO:0000256" key="1">
    <source>
        <dbReference type="SAM" id="Phobius"/>
    </source>
</evidence>
<feature type="transmembrane region" description="Helical" evidence="1">
    <location>
        <begin position="106"/>
        <end position="130"/>
    </location>
</feature>
<dbReference type="AlphaFoldDB" id="A0A2P2C6G1"/>
<feature type="transmembrane region" description="Helical" evidence="1">
    <location>
        <begin position="162"/>
        <end position="179"/>
    </location>
</feature>
<keyword evidence="1" id="KW-1133">Transmembrane helix</keyword>
<evidence type="ECO:0008006" key="3">
    <source>
        <dbReference type="Google" id="ProtNLM"/>
    </source>
</evidence>
<reference evidence="2" key="1">
    <citation type="submission" date="2015-08" db="EMBL/GenBank/DDBJ databases">
        <authorList>
            <person name="Babu N.S."/>
            <person name="Beckwith C.J."/>
            <person name="Beseler K.G."/>
            <person name="Brison A."/>
            <person name="Carone J.V."/>
            <person name="Caskin T.P."/>
            <person name="Diamond M."/>
            <person name="Durham M.E."/>
            <person name="Foxe J.M."/>
            <person name="Go M."/>
            <person name="Henderson B.A."/>
            <person name="Jones I.B."/>
            <person name="McGettigan J.A."/>
            <person name="Micheletti S.J."/>
            <person name="Nasrallah M.E."/>
            <person name="Ortiz D."/>
            <person name="Piller C.R."/>
            <person name="Privatt S.R."/>
            <person name="Schneider S.L."/>
            <person name="Sharp S."/>
            <person name="Smith T.C."/>
            <person name="Stanton J.D."/>
            <person name="Ullery H.E."/>
            <person name="Wilson R.J."/>
            <person name="Serrano M.G."/>
            <person name="Buck G."/>
            <person name="Lee V."/>
            <person name="Wang Y."/>
            <person name="Carvalho R."/>
            <person name="Voegtly L."/>
            <person name="Shi R."/>
            <person name="Duckworth R."/>
            <person name="Johnson A."/>
            <person name="Loviza R."/>
            <person name="Walstead R."/>
            <person name="Shah Z."/>
            <person name="Kiflezghi M."/>
            <person name="Wade K."/>
            <person name="Ball S.L."/>
            <person name="Bradley K.W."/>
            <person name="Asai D.J."/>
            <person name="Bowman C.A."/>
            <person name="Russell D.A."/>
            <person name="Pope W.H."/>
            <person name="Jacobs-Sera D."/>
            <person name="Hendrix R.W."/>
            <person name="Hatfull G.F."/>
        </authorList>
    </citation>
    <scope>NUCLEOTIDE SEQUENCE</scope>
</reference>
<evidence type="ECO:0000313" key="2">
    <source>
        <dbReference type="EMBL" id="CUR57583.1"/>
    </source>
</evidence>
<organism evidence="2">
    <name type="scientific">metagenome</name>
    <dbReference type="NCBI Taxonomy" id="256318"/>
    <lineage>
        <taxon>unclassified sequences</taxon>
        <taxon>metagenomes</taxon>
    </lineage>
</organism>
<feature type="transmembrane region" description="Helical" evidence="1">
    <location>
        <begin position="26"/>
        <end position="52"/>
    </location>
</feature>
<protein>
    <recommendedName>
        <fullName evidence="3">Integral membrane protein</fullName>
    </recommendedName>
</protein>
<accession>A0A2P2C6G1</accession>